<proteinExistence type="inferred from homology"/>
<feature type="transmembrane region" description="Helical" evidence="8">
    <location>
        <begin position="44"/>
        <end position="64"/>
    </location>
</feature>
<evidence type="ECO:0000256" key="8">
    <source>
        <dbReference type="RuleBase" id="RU363041"/>
    </source>
</evidence>
<keyword evidence="6 8" id="KW-1133">Transmembrane helix</keyword>
<feature type="transmembrane region" description="Helical" evidence="8">
    <location>
        <begin position="71"/>
        <end position="87"/>
    </location>
</feature>
<dbReference type="EMBL" id="BJNF01000014">
    <property type="protein sequence ID" value="GEC14639.1"/>
    <property type="molecule type" value="Genomic_DNA"/>
</dbReference>
<evidence type="ECO:0000256" key="3">
    <source>
        <dbReference type="ARBA" id="ARBA00022448"/>
    </source>
</evidence>
<keyword evidence="4 8" id="KW-1003">Cell membrane</keyword>
<keyword evidence="7 8" id="KW-0472">Membrane</keyword>
<evidence type="ECO:0000256" key="6">
    <source>
        <dbReference type="ARBA" id="ARBA00022989"/>
    </source>
</evidence>
<keyword evidence="5 8" id="KW-0812">Transmembrane</keyword>
<evidence type="ECO:0000313" key="9">
    <source>
        <dbReference type="EMBL" id="GEC14639.1"/>
    </source>
</evidence>
<feature type="transmembrane region" description="Helical" evidence="8">
    <location>
        <begin position="131"/>
        <end position="156"/>
    </location>
</feature>
<name>A0A4Y3W9S4_NITWI</name>
<dbReference type="AlphaFoldDB" id="A0A4Y3W9S4"/>
<keyword evidence="3" id="KW-0813">Transport</keyword>
<dbReference type="Pfam" id="PF01925">
    <property type="entry name" value="TauE"/>
    <property type="match status" value="1"/>
</dbReference>
<evidence type="ECO:0000256" key="4">
    <source>
        <dbReference type="ARBA" id="ARBA00022475"/>
    </source>
</evidence>
<feature type="transmembrane region" description="Helical" evidence="8">
    <location>
        <begin position="191"/>
        <end position="212"/>
    </location>
</feature>
<organism evidence="9 10">
    <name type="scientific">Nitrobacter winogradskyi</name>
    <name type="common">Nitrobacter agilis</name>
    <dbReference type="NCBI Taxonomy" id="913"/>
    <lineage>
        <taxon>Bacteria</taxon>
        <taxon>Pseudomonadati</taxon>
        <taxon>Pseudomonadota</taxon>
        <taxon>Alphaproteobacteria</taxon>
        <taxon>Hyphomicrobiales</taxon>
        <taxon>Nitrobacteraceae</taxon>
        <taxon>Nitrobacter</taxon>
    </lineage>
</organism>
<dbReference type="RefSeq" id="WP_141382403.1">
    <property type="nucleotide sequence ID" value="NZ_BJNF01000014.1"/>
</dbReference>
<dbReference type="InterPro" id="IPR002781">
    <property type="entry name" value="TM_pro_TauE-like"/>
</dbReference>
<dbReference type="OrthoDB" id="8421744at2"/>
<reference evidence="9 10" key="1">
    <citation type="submission" date="2019-06" db="EMBL/GenBank/DDBJ databases">
        <title>Whole genome shotgun sequence of Nitrobacter winogradskyi NBRC 14297.</title>
        <authorList>
            <person name="Hosoyama A."/>
            <person name="Uohara A."/>
            <person name="Ohji S."/>
            <person name="Ichikawa N."/>
        </authorList>
    </citation>
    <scope>NUCLEOTIDE SEQUENCE [LARGE SCALE GENOMIC DNA]</scope>
    <source>
        <strain evidence="9 10">NBRC 14297</strain>
    </source>
</reference>
<comment type="subcellular location">
    <subcellularLocation>
        <location evidence="1 8">Cell membrane</location>
        <topology evidence="1 8">Multi-pass membrane protein</topology>
    </subcellularLocation>
</comment>
<sequence length="346" mass="37639">MIYLFLFAASFVAFSLSVICGGGAGLLLIPLLGYYLPVSQVPAALTLGTAASSISRIWIFFNAIRWDMARLFLPTAIVGVVLGAKLLSYLEPMYLELCMGLFLISNLPLLFRKQKSKPASSALLTIPSWQIRSVGFLAGFISGLTGAVGVLFNGFYFRCGLDNQELIATRAANEAFLHVLKLSLYASLGLFQLKTIGIGLLVALAAVLSSGFMKFALPGISRGLFMRAGYGAMVVSGVLVLNSAVGDIKVANDPGLRVTIEAKELNARLTWNTSIYFAEVSYDEGLEIEKVVPLSSLSLDRQRHVRSLQGGAEKVDVERVYTLKGISYEAYYFDGQNRLINKIKFD</sequence>
<feature type="transmembrane region" description="Helical" evidence="8">
    <location>
        <begin position="224"/>
        <end position="245"/>
    </location>
</feature>
<gene>
    <name evidence="9" type="ORF">NWI01_05310</name>
</gene>
<evidence type="ECO:0000256" key="2">
    <source>
        <dbReference type="ARBA" id="ARBA00009142"/>
    </source>
</evidence>
<dbReference type="InterPro" id="IPR052017">
    <property type="entry name" value="TSUP"/>
</dbReference>
<comment type="caution">
    <text evidence="9">The sequence shown here is derived from an EMBL/GenBank/DDBJ whole genome shotgun (WGS) entry which is preliminary data.</text>
</comment>
<evidence type="ECO:0000256" key="7">
    <source>
        <dbReference type="ARBA" id="ARBA00023136"/>
    </source>
</evidence>
<dbReference type="PANTHER" id="PTHR30269">
    <property type="entry name" value="TRANSMEMBRANE PROTEIN YFCA"/>
    <property type="match status" value="1"/>
</dbReference>
<comment type="similarity">
    <text evidence="2 8">Belongs to the 4-toluene sulfonate uptake permease (TSUP) (TC 2.A.102) family.</text>
</comment>
<protein>
    <recommendedName>
        <fullName evidence="8">Probable membrane transporter protein</fullName>
    </recommendedName>
</protein>
<dbReference type="Proteomes" id="UP000318825">
    <property type="component" value="Unassembled WGS sequence"/>
</dbReference>
<dbReference type="GO" id="GO:0005886">
    <property type="term" value="C:plasma membrane"/>
    <property type="evidence" value="ECO:0007669"/>
    <property type="project" value="UniProtKB-SubCell"/>
</dbReference>
<evidence type="ECO:0000256" key="1">
    <source>
        <dbReference type="ARBA" id="ARBA00004651"/>
    </source>
</evidence>
<evidence type="ECO:0000256" key="5">
    <source>
        <dbReference type="ARBA" id="ARBA00022692"/>
    </source>
</evidence>
<dbReference type="PANTHER" id="PTHR30269:SF37">
    <property type="entry name" value="MEMBRANE TRANSPORTER PROTEIN"/>
    <property type="match status" value="1"/>
</dbReference>
<accession>A0A4Y3W9S4</accession>
<evidence type="ECO:0000313" key="10">
    <source>
        <dbReference type="Proteomes" id="UP000318825"/>
    </source>
</evidence>